<dbReference type="Proteomes" id="UP000237347">
    <property type="component" value="Unassembled WGS sequence"/>
</dbReference>
<sequence length="70" mass="7978">MRSTPNLGKYLGFPLKQPSSSSRVYNFVIERVQAKLAGWKGQSVLTTIPSYVMLPTRVFESLDRVTRNFI</sequence>
<reference evidence="1 2" key="1">
    <citation type="journal article" date="2018" name="Sci. Data">
        <title>The draft genome sequence of cork oak.</title>
        <authorList>
            <person name="Ramos A.M."/>
            <person name="Usie A."/>
            <person name="Barbosa P."/>
            <person name="Barros P.M."/>
            <person name="Capote T."/>
            <person name="Chaves I."/>
            <person name="Simoes F."/>
            <person name="Abreu I."/>
            <person name="Carrasquinho I."/>
            <person name="Faro C."/>
            <person name="Guimaraes J.B."/>
            <person name="Mendonca D."/>
            <person name="Nobrega F."/>
            <person name="Rodrigues L."/>
            <person name="Saibo N.J.M."/>
            <person name="Varela M.C."/>
            <person name="Egas C."/>
            <person name="Matos J."/>
            <person name="Miguel C.M."/>
            <person name="Oliveira M.M."/>
            <person name="Ricardo C.P."/>
            <person name="Goncalves S."/>
        </authorList>
    </citation>
    <scope>NUCLEOTIDE SEQUENCE [LARGE SCALE GENOMIC DNA]</scope>
    <source>
        <strain evidence="2">cv. HL8</strain>
    </source>
</reference>
<gene>
    <name evidence="1" type="ORF">CFP56_033611</name>
</gene>
<dbReference type="EMBL" id="PKMF04000581">
    <property type="protein sequence ID" value="KAK7825203.1"/>
    <property type="molecule type" value="Genomic_DNA"/>
</dbReference>
<evidence type="ECO:0000313" key="1">
    <source>
        <dbReference type="EMBL" id="KAK7825203.1"/>
    </source>
</evidence>
<organism evidence="1 2">
    <name type="scientific">Quercus suber</name>
    <name type="common">Cork oak</name>
    <dbReference type="NCBI Taxonomy" id="58331"/>
    <lineage>
        <taxon>Eukaryota</taxon>
        <taxon>Viridiplantae</taxon>
        <taxon>Streptophyta</taxon>
        <taxon>Embryophyta</taxon>
        <taxon>Tracheophyta</taxon>
        <taxon>Spermatophyta</taxon>
        <taxon>Magnoliopsida</taxon>
        <taxon>eudicotyledons</taxon>
        <taxon>Gunneridae</taxon>
        <taxon>Pentapetalae</taxon>
        <taxon>rosids</taxon>
        <taxon>fabids</taxon>
        <taxon>Fagales</taxon>
        <taxon>Fagaceae</taxon>
        <taxon>Quercus</taxon>
    </lineage>
</organism>
<dbReference type="AlphaFoldDB" id="A0AAW0JEY1"/>
<comment type="caution">
    <text evidence="1">The sequence shown here is derived from an EMBL/GenBank/DDBJ whole genome shotgun (WGS) entry which is preliminary data.</text>
</comment>
<evidence type="ECO:0000313" key="2">
    <source>
        <dbReference type="Proteomes" id="UP000237347"/>
    </source>
</evidence>
<name>A0AAW0JEY1_QUESU</name>
<proteinExistence type="predicted"/>
<accession>A0AAW0JEY1</accession>
<keyword evidence="2" id="KW-1185">Reference proteome</keyword>
<protein>
    <submittedName>
        <fullName evidence="1">Uncharacterized protein</fullName>
    </submittedName>
</protein>